<evidence type="ECO:0000313" key="3">
    <source>
        <dbReference type="Proteomes" id="UP001055057"/>
    </source>
</evidence>
<evidence type="ECO:0000256" key="1">
    <source>
        <dbReference type="SAM" id="MobiDB-lite"/>
    </source>
</evidence>
<dbReference type="EMBL" id="BPRB01000385">
    <property type="protein sequence ID" value="GJE62714.1"/>
    <property type="molecule type" value="Genomic_DNA"/>
</dbReference>
<feature type="compositionally biased region" description="Basic and acidic residues" evidence="1">
    <location>
        <begin position="28"/>
        <end position="43"/>
    </location>
</feature>
<comment type="caution">
    <text evidence="2">The sequence shown here is derived from an EMBL/GenBank/DDBJ whole genome shotgun (WGS) entry which is preliminary data.</text>
</comment>
<protein>
    <submittedName>
        <fullName evidence="2">Uncharacterized protein</fullName>
    </submittedName>
</protein>
<evidence type="ECO:0000313" key="2">
    <source>
        <dbReference type="EMBL" id="GJE62714.1"/>
    </source>
</evidence>
<reference evidence="2" key="1">
    <citation type="journal article" date="2021" name="Front. Microbiol.">
        <title>Comprehensive Comparative Genomics and Phenotyping of Methylobacterium Species.</title>
        <authorList>
            <person name="Alessa O."/>
            <person name="Ogura Y."/>
            <person name="Fujitani Y."/>
            <person name="Takami H."/>
            <person name="Hayashi T."/>
            <person name="Sahin N."/>
            <person name="Tani A."/>
        </authorList>
    </citation>
    <scope>NUCLEOTIDE SEQUENCE</scope>
    <source>
        <strain evidence="2">DSM 23632</strain>
    </source>
</reference>
<organism evidence="2 3">
    <name type="scientific">Methylobacterium trifolii</name>
    <dbReference type="NCBI Taxonomy" id="1003092"/>
    <lineage>
        <taxon>Bacteria</taxon>
        <taxon>Pseudomonadati</taxon>
        <taxon>Pseudomonadota</taxon>
        <taxon>Alphaproteobacteria</taxon>
        <taxon>Hyphomicrobiales</taxon>
        <taxon>Methylobacteriaceae</taxon>
        <taxon>Methylobacterium</taxon>
    </lineage>
</organism>
<gene>
    <name evidence="2" type="ORF">MPOCJGCO_4849</name>
</gene>
<dbReference type="Proteomes" id="UP001055057">
    <property type="component" value="Unassembled WGS sequence"/>
</dbReference>
<accession>A0ABQ4U5K1</accession>
<name>A0ABQ4U5K1_9HYPH</name>
<sequence>MRAQGARLARPPPRRTAEAPARSALARRTPERLALRAPREARALRPHRPRPYAGVVPGSRRDRAAMGEALYWMGQVQSFAPALRGLAGRPGGLPLDQIRDLRVGDLLQMIE</sequence>
<proteinExistence type="predicted"/>
<keyword evidence="3" id="KW-1185">Reference proteome</keyword>
<reference evidence="2" key="2">
    <citation type="submission" date="2021-08" db="EMBL/GenBank/DDBJ databases">
        <authorList>
            <person name="Tani A."/>
            <person name="Ola A."/>
            <person name="Ogura Y."/>
            <person name="Katsura K."/>
            <person name="Hayashi T."/>
        </authorList>
    </citation>
    <scope>NUCLEOTIDE SEQUENCE</scope>
    <source>
        <strain evidence="2">DSM 23632</strain>
    </source>
</reference>
<feature type="region of interest" description="Disordered" evidence="1">
    <location>
        <begin position="1"/>
        <end position="59"/>
    </location>
</feature>